<organism evidence="7 8">
    <name type="scientific">Butyricimonas hominis</name>
    <dbReference type="NCBI Taxonomy" id="2763032"/>
    <lineage>
        <taxon>Bacteria</taxon>
        <taxon>Pseudomonadati</taxon>
        <taxon>Bacteroidota</taxon>
        <taxon>Bacteroidia</taxon>
        <taxon>Bacteroidales</taxon>
        <taxon>Odoribacteraceae</taxon>
        <taxon>Butyricimonas</taxon>
    </lineage>
</organism>
<comment type="similarity">
    <text evidence="1">Belongs to the sigma-70 factor family. ECF subfamily.</text>
</comment>
<dbReference type="Proteomes" id="UP000646484">
    <property type="component" value="Unassembled WGS sequence"/>
</dbReference>
<dbReference type="RefSeq" id="WP_186978425.1">
    <property type="nucleotide sequence ID" value="NZ_JACOOH010000010.1"/>
</dbReference>
<dbReference type="InterPro" id="IPR013249">
    <property type="entry name" value="RNA_pol_sigma70_r4_t2"/>
</dbReference>
<evidence type="ECO:0000313" key="7">
    <source>
        <dbReference type="EMBL" id="MBC5623357.1"/>
    </source>
</evidence>
<dbReference type="PANTHER" id="PTHR43133">
    <property type="entry name" value="RNA POLYMERASE ECF-TYPE SIGMA FACTO"/>
    <property type="match status" value="1"/>
</dbReference>
<dbReference type="SUPFAM" id="SSF88659">
    <property type="entry name" value="Sigma3 and sigma4 domains of RNA polymerase sigma factors"/>
    <property type="match status" value="1"/>
</dbReference>
<keyword evidence="8" id="KW-1185">Reference proteome</keyword>
<evidence type="ECO:0000256" key="3">
    <source>
        <dbReference type="ARBA" id="ARBA00023082"/>
    </source>
</evidence>
<dbReference type="Gene3D" id="1.10.10.10">
    <property type="entry name" value="Winged helix-like DNA-binding domain superfamily/Winged helix DNA-binding domain"/>
    <property type="match status" value="1"/>
</dbReference>
<feature type="domain" description="RNA polymerase sigma factor 70 region 4 type 2" evidence="6">
    <location>
        <begin position="116"/>
        <end position="165"/>
    </location>
</feature>
<dbReference type="SUPFAM" id="SSF88946">
    <property type="entry name" value="Sigma2 domain of RNA polymerase sigma factors"/>
    <property type="match status" value="1"/>
</dbReference>
<dbReference type="InterPro" id="IPR013325">
    <property type="entry name" value="RNA_pol_sigma_r2"/>
</dbReference>
<evidence type="ECO:0000256" key="2">
    <source>
        <dbReference type="ARBA" id="ARBA00023015"/>
    </source>
</evidence>
<keyword evidence="2" id="KW-0805">Transcription regulation</keyword>
<dbReference type="InterPro" id="IPR014284">
    <property type="entry name" value="RNA_pol_sigma-70_dom"/>
</dbReference>
<dbReference type="InterPro" id="IPR039425">
    <property type="entry name" value="RNA_pol_sigma-70-like"/>
</dbReference>
<feature type="domain" description="RNA polymerase sigma-70 region 2" evidence="5">
    <location>
        <begin position="27"/>
        <end position="93"/>
    </location>
</feature>
<dbReference type="EMBL" id="JACOOH010000010">
    <property type="protein sequence ID" value="MBC5623357.1"/>
    <property type="molecule type" value="Genomic_DNA"/>
</dbReference>
<dbReference type="NCBIfam" id="TIGR02937">
    <property type="entry name" value="sigma70-ECF"/>
    <property type="match status" value="1"/>
</dbReference>
<comment type="caution">
    <text evidence="7">The sequence shown here is derived from an EMBL/GenBank/DDBJ whole genome shotgun (WGS) entry which is preliminary data.</text>
</comment>
<keyword evidence="3" id="KW-0731">Sigma factor</keyword>
<evidence type="ECO:0000259" key="5">
    <source>
        <dbReference type="Pfam" id="PF04542"/>
    </source>
</evidence>
<dbReference type="InterPro" id="IPR007627">
    <property type="entry name" value="RNA_pol_sigma70_r2"/>
</dbReference>
<dbReference type="NCBIfam" id="TIGR02985">
    <property type="entry name" value="Sig70_bacteroi1"/>
    <property type="match status" value="1"/>
</dbReference>
<evidence type="ECO:0000259" key="6">
    <source>
        <dbReference type="Pfam" id="PF08281"/>
    </source>
</evidence>
<sequence length="192" mass="22476">MTERVKYDVNQLVQDLKKGYEPAFDYLFTTRYEDLCRFARAFVGSYDVAEDIVQDVFVRIWENNLKISSDISLDSYLYVAVRNGCVSYARRQRPHVGLEALSEMETEEILAEDWKYVWDAVESLPEQCRVVLKLVVLEDMKYAEAAEKLDISVNTVKTQMKIAYRELRKKFTSGEISVLFYYFYVGEGFNGR</sequence>
<protein>
    <submittedName>
        <fullName evidence="7">RNA polymerase sigma-70 factor</fullName>
    </submittedName>
</protein>
<evidence type="ECO:0000313" key="8">
    <source>
        <dbReference type="Proteomes" id="UP000646484"/>
    </source>
</evidence>
<dbReference type="InterPro" id="IPR036388">
    <property type="entry name" value="WH-like_DNA-bd_sf"/>
</dbReference>
<evidence type="ECO:0000256" key="1">
    <source>
        <dbReference type="ARBA" id="ARBA00010641"/>
    </source>
</evidence>
<name>A0ABR7D5W2_9BACT</name>
<accession>A0ABR7D5W2</accession>
<gene>
    <name evidence="7" type="ORF">H8S64_19865</name>
</gene>
<proteinExistence type="inferred from homology"/>
<dbReference type="Pfam" id="PF08281">
    <property type="entry name" value="Sigma70_r4_2"/>
    <property type="match status" value="1"/>
</dbReference>
<dbReference type="Pfam" id="PF04542">
    <property type="entry name" value="Sigma70_r2"/>
    <property type="match status" value="1"/>
</dbReference>
<dbReference type="PANTHER" id="PTHR43133:SF46">
    <property type="entry name" value="RNA POLYMERASE SIGMA-70 FACTOR ECF SUBFAMILY"/>
    <property type="match status" value="1"/>
</dbReference>
<keyword evidence="4" id="KW-0804">Transcription</keyword>
<dbReference type="InterPro" id="IPR014327">
    <property type="entry name" value="RNA_pol_sigma70_bacteroid"/>
</dbReference>
<evidence type="ECO:0000256" key="4">
    <source>
        <dbReference type="ARBA" id="ARBA00023163"/>
    </source>
</evidence>
<dbReference type="Gene3D" id="1.10.1740.10">
    <property type="match status" value="1"/>
</dbReference>
<reference evidence="7 8" key="1">
    <citation type="submission" date="2020-08" db="EMBL/GenBank/DDBJ databases">
        <title>Genome public.</title>
        <authorList>
            <person name="Liu C."/>
            <person name="Sun Q."/>
        </authorList>
    </citation>
    <scope>NUCLEOTIDE SEQUENCE [LARGE SCALE GENOMIC DNA]</scope>
    <source>
        <strain evidence="7 8">NSJ-56</strain>
    </source>
</reference>
<dbReference type="InterPro" id="IPR013324">
    <property type="entry name" value="RNA_pol_sigma_r3/r4-like"/>
</dbReference>